<dbReference type="Pfam" id="PF23222">
    <property type="entry name" value="RRM_PARP14_1"/>
    <property type="match status" value="1"/>
</dbReference>
<dbReference type="Gene3D" id="3.30.70.330">
    <property type="match status" value="2"/>
</dbReference>
<protein>
    <submittedName>
        <fullName evidence="3">Uncharacterized protein</fullName>
    </submittedName>
</protein>
<evidence type="ECO:0000313" key="4">
    <source>
        <dbReference type="Proteomes" id="UP000001646"/>
    </source>
</evidence>
<dbReference type="Proteomes" id="UP000001646">
    <property type="component" value="Chromosome 1"/>
</dbReference>
<dbReference type="Pfam" id="PF23245">
    <property type="entry name" value="RRM_PARP14_2"/>
    <property type="match status" value="1"/>
</dbReference>
<reference evidence="3" key="2">
    <citation type="submission" date="2025-08" db="UniProtKB">
        <authorList>
            <consortium name="Ensembl"/>
        </authorList>
    </citation>
    <scope>IDENTIFICATION</scope>
</reference>
<evidence type="ECO:0000259" key="1">
    <source>
        <dbReference type="Pfam" id="PF23222"/>
    </source>
</evidence>
<feature type="domain" description="PAR14-like first RRM" evidence="1">
    <location>
        <begin position="12"/>
        <end position="89"/>
    </location>
</feature>
<dbReference type="InParanoid" id="A0A803SRQ5"/>
<dbReference type="InterPro" id="IPR057050">
    <property type="entry name" value="RRM_PARP14_2"/>
</dbReference>
<dbReference type="Ensembl" id="ENSACAT00000054511.1">
    <property type="protein sequence ID" value="ENSACAP00000025645.1"/>
    <property type="gene ID" value="ENSACAG00000038879.1"/>
</dbReference>
<dbReference type="PANTHER" id="PTHR15225">
    <property type="entry name" value="INTERFERON-INDUCED PROTEIN 35/NMI N-MYC/STAT INTERACTING PROTEIN"/>
    <property type="match status" value="1"/>
</dbReference>
<dbReference type="InterPro" id="IPR057051">
    <property type="entry name" value="PARP14_RPM_1"/>
</dbReference>
<sequence length="287" mass="32044">MAEGRGLCPFPVLVRADWGGPDLPKATRNKLLCYFQSRKKSGGGECELQRQGGRVLVCFARPEVRQRVLSQKTHEIDLGEKGTLELVVTLLETTDEIKDHVPKTKMVPEQDVPRESVTLVSRSADGNRHGREDVSTNSQTSPLVALRNVEDSITPEVLSLLVENISDLSEENDYQVELIRERNAAVITFQQSIDAATFMKQCAKSSRFKEYKFTACHLELPQMIKVENIPIGVSKDFITLYFESPKHGGGPVSGVQMLPEEESALITFCNNQGNMIYFGRCLLSINQ</sequence>
<feature type="domain" description="PARP14 second RRM" evidence="2">
    <location>
        <begin position="139"/>
        <end position="219"/>
    </location>
</feature>
<organism evidence="3 4">
    <name type="scientific">Anolis carolinensis</name>
    <name type="common">Green anole</name>
    <name type="synonym">American chameleon</name>
    <dbReference type="NCBI Taxonomy" id="28377"/>
    <lineage>
        <taxon>Eukaryota</taxon>
        <taxon>Metazoa</taxon>
        <taxon>Chordata</taxon>
        <taxon>Craniata</taxon>
        <taxon>Vertebrata</taxon>
        <taxon>Euteleostomi</taxon>
        <taxon>Lepidosauria</taxon>
        <taxon>Squamata</taxon>
        <taxon>Bifurcata</taxon>
        <taxon>Unidentata</taxon>
        <taxon>Episquamata</taxon>
        <taxon>Toxicofera</taxon>
        <taxon>Iguania</taxon>
        <taxon>Dactyloidae</taxon>
        <taxon>Anolis</taxon>
    </lineage>
</organism>
<proteinExistence type="predicted"/>
<reference evidence="3" key="3">
    <citation type="submission" date="2025-09" db="UniProtKB">
        <authorList>
            <consortium name="Ensembl"/>
        </authorList>
    </citation>
    <scope>IDENTIFICATION</scope>
</reference>
<dbReference type="InterPro" id="IPR012677">
    <property type="entry name" value="Nucleotide-bd_a/b_plait_sf"/>
</dbReference>
<accession>A0A803SRQ5</accession>
<name>A0A803SRQ5_ANOCA</name>
<keyword evidence="4" id="KW-1185">Reference proteome</keyword>
<dbReference type="AlphaFoldDB" id="A0A803SRQ5"/>
<dbReference type="Pfam" id="PF23085">
    <property type="entry name" value="RRM_PARP14_3"/>
    <property type="match status" value="1"/>
</dbReference>
<reference evidence="3 4" key="1">
    <citation type="submission" date="2009-12" db="EMBL/GenBank/DDBJ databases">
        <title>The Genome Sequence of Anolis carolinensis (Green Anole Lizard).</title>
        <authorList>
            <consortium name="The Genome Sequencing Platform"/>
            <person name="Di Palma F."/>
            <person name="Alfoldi J."/>
            <person name="Heiman D."/>
            <person name="Young S."/>
            <person name="Grabherr M."/>
            <person name="Johnson J."/>
            <person name="Lander E.S."/>
            <person name="Lindblad-Toh K."/>
        </authorList>
    </citation>
    <scope>NUCLEOTIDE SEQUENCE [LARGE SCALE GENOMIC DNA]</scope>
    <source>
        <strain evidence="3 4">JBL SC #1</strain>
    </source>
</reference>
<dbReference type="GeneTree" id="ENSGT00940000154311"/>
<evidence type="ECO:0000313" key="3">
    <source>
        <dbReference type="Ensembl" id="ENSACAP00000025645.1"/>
    </source>
</evidence>
<evidence type="ECO:0000259" key="2">
    <source>
        <dbReference type="Pfam" id="PF23245"/>
    </source>
</evidence>